<dbReference type="PROSITE" id="PS51257">
    <property type="entry name" value="PROKAR_LIPOPROTEIN"/>
    <property type="match status" value="1"/>
</dbReference>
<dbReference type="RefSeq" id="WP_007655883.1">
    <property type="nucleotide sequence ID" value="NZ_KQ033912.1"/>
</dbReference>
<keyword evidence="1" id="KW-0812">Transmembrane</keyword>
<dbReference type="AlphaFoldDB" id="A0A0F5JIJ7"/>
<dbReference type="EMBL" id="AQHV01000009">
    <property type="protein sequence ID" value="KKB57568.1"/>
    <property type="molecule type" value="Genomic_DNA"/>
</dbReference>
<feature type="transmembrane region" description="Helical" evidence="1">
    <location>
        <begin position="5"/>
        <end position="23"/>
    </location>
</feature>
<accession>A0A0F5JIJ7</accession>
<keyword evidence="1" id="KW-0472">Membrane</keyword>
<name>A0A0F5JIJ7_9BACT</name>
<feature type="transmembrane region" description="Helical" evidence="1">
    <location>
        <begin position="183"/>
        <end position="205"/>
    </location>
</feature>
<dbReference type="GO" id="GO:0015661">
    <property type="term" value="F:L-lysine efflux transmembrane transporter activity"/>
    <property type="evidence" value="ECO:0007669"/>
    <property type="project" value="InterPro"/>
</dbReference>
<dbReference type="Pfam" id="PF03956">
    <property type="entry name" value="Lys_export"/>
    <property type="match status" value="1"/>
</dbReference>
<evidence type="ECO:0000256" key="1">
    <source>
        <dbReference type="SAM" id="Phobius"/>
    </source>
</evidence>
<dbReference type="PATRIC" id="fig|927665.4.peg.1422"/>
<dbReference type="PANTHER" id="PTHR35804:SF1">
    <property type="entry name" value="LYSINE EXPORTER LYSO"/>
    <property type="match status" value="1"/>
</dbReference>
<feature type="transmembrane region" description="Helical" evidence="1">
    <location>
        <begin position="35"/>
        <end position="54"/>
    </location>
</feature>
<keyword evidence="1" id="KW-1133">Transmembrane helix</keyword>
<evidence type="ECO:0000313" key="3">
    <source>
        <dbReference type="Proteomes" id="UP000033047"/>
    </source>
</evidence>
<evidence type="ECO:0000313" key="2">
    <source>
        <dbReference type="EMBL" id="KKB57568.1"/>
    </source>
</evidence>
<sequence length="208" mass="22457">MKGSLIVVGFFALGCILGWSGYLPEVVVKNDITMYVLYLLMFQVGLSIGSDKKLKDILCSIRPKLLLVPLATIIGTLTASALVSLLITKWSVFDCLAVGSGFAYYSLSSILITELKEASLGVQMATELGTIALIANIIREIMALLGAPLFVKYFGRLAPICAGGATTMDTTLPIITRYSGKDLVFVSIFHGILVDFTVPFFVSFFCSM</sequence>
<dbReference type="InterPro" id="IPR005642">
    <property type="entry name" value="LysO"/>
</dbReference>
<dbReference type="STRING" id="927665.HMPREF1535_01389"/>
<dbReference type="GO" id="GO:0005886">
    <property type="term" value="C:plasma membrane"/>
    <property type="evidence" value="ECO:0007669"/>
    <property type="project" value="TreeGrafter"/>
</dbReference>
<proteinExistence type="predicted"/>
<feature type="transmembrane region" description="Helical" evidence="1">
    <location>
        <begin position="128"/>
        <end position="151"/>
    </location>
</feature>
<protein>
    <recommendedName>
        <fullName evidence="4">Lysine exporter LysO family protein</fullName>
    </recommendedName>
</protein>
<dbReference type="PANTHER" id="PTHR35804">
    <property type="entry name" value="LYSINE EXPORTER LYSO"/>
    <property type="match status" value="1"/>
</dbReference>
<comment type="caution">
    <text evidence="2">The sequence shown here is derived from an EMBL/GenBank/DDBJ whole genome shotgun (WGS) entry which is preliminary data.</text>
</comment>
<dbReference type="HOGENOM" id="CLU_078428_1_0_10"/>
<gene>
    <name evidence="2" type="ORF">HMPREF1535_01389</name>
</gene>
<feature type="transmembrane region" description="Helical" evidence="1">
    <location>
        <begin position="66"/>
        <end position="84"/>
    </location>
</feature>
<reference evidence="2 3" key="1">
    <citation type="submission" date="2013-04" db="EMBL/GenBank/DDBJ databases">
        <title>The Genome Sequence of Parabacteroides goldsteinii DSM 19448.</title>
        <authorList>
            <consortium name="The Broad Institute Genomics Platform"/>
            <person name="Earl A."/>
            <person name="Ward D."/>
            <person name="Feldgarden M."/>
            <person name="Gevers D."/>
            <person name="Martens E."/>
            <person name="Sakamoto M."/>
            <person name="Benno Y."/>
            <person name="Song Y."/>
            <person name="Liu C."/>
            <person name="Lee J."/>
            <person name="Bolanos M."/>
            <person name="Vaisanen M.L."/>
            <person name="Finegold S.M."/>
            <person name="Walker B."/>
            <person name="Young S."/>
            <person name="Zeng Q."/>
            <person name="Gargeya S."/>
            <person name="Fitzgerald M."/>
            <person name="Haas B."/>
            <person name="Abouelleil A."/>
            <person name="Allen A.W."/>
            <person name="Alvarado L."/>
            <person name="Arachchi H.M."/>
            <person name="Berlin A.M."/>
            <person name="Chapman S.B."/>
            <person name="Gainer-Dewar J."/>
            <person name="Goldberg J."/>
            <person name="Griggs A."/>
            <person name="Gujja S."/>
            <person name="Hansen M."/>
            <person name="Howarth C."/>
            <person name="Imamovic A."/>
            <person name="Ireland A."/>
            <person name="Larimer J."/>
            <person name="McCowan C."/>
            <person name="Murphy C."/>
            <person name="Pearson M."/>
            <person name="Poon T.W."/>
            <person name="Priest M."/>
            <person name="Roberts A."/>
            <person name="Saif S."/>
            <person name="Shea T."/>
            <person name="Sisk P."/>
            <person name="Sykes S."/>
            <person name="Wortman J."/>
            <person name="Nusbaum C."/>
            <person name="Birren B."/>
        </authorList>
    </citation>
    <scope>NUCLEOTIDE SEQUENCE [LARGE SCALE GENOMIC DNA]</scope>
    <source>
        <strain evidence="2 3">DSM 19448</strain>
    </source>
</reference>
<evidence type="ECO:0008006" key="4">
    <source>
        <dbReference type="Google" id="ProtNLM"/>
    </source>
</evidence>
<dbReference type="Proteomes" id="UP000033047">
    <property type="component" value="Unassembled WGS sequence"/>
</dbReference>
<organism evidence="2 3">
    <name type="scientific">Parabacteroides goldsteinii DSM 19448 = WAL 12034</name>
    <dbReference type="NCBI Taxonomy" id="927665"/>
    <lineage>
        <taxon>Bacteria</taxon>
        <taxon>Pseudomonadati</taxon>
        <taxon>Bacteroidota</taxon>
        <taxon>Bacteroidia</taxon>
        <taxon>Bacteroidales</taxon>
        <taxon>Tannerellaceae</taxon>
        <taxon>Parabacteroides</taxon>
    </lineage>
</organism>